<dbReference type="GO" id="GO:0016020">
    <property type="term" value="C:membrane"/>
    <property type="evidence" value="ECO:0007669"/>
    <property type="project" value="UniProtKB-SubCell"/>
</dbReference>
<dbReference type="Proteomes" id="UP001301769">
    <property type="component" value="Unassembled WGS sequence"/>
</dbReference>
<evidence type="ECO:0000256" key="9">
    <source>
        <dbReference type="SAM" id="Phobius"/>
    </source>
</evidence>
<dbReference type="PANTHER" id="PTHR33365">
    <property type="entry name" value="YALI0B05434P"/>
    <property type="match status" value="1"/>
</dbReference>
<reference evidence="10" key="1">
    <citation type="journal article" date="2023" name="Mol. Phylogenet. Evol.">
        <title>Genome-scale phylogeny and comparative genomics of the fungal order Sordariales.</title>
        <authorList>
            <person name="Hensen N."/>
            <person name="Bonometti L."/>
            <person name="Westerberg I."/>
            <person name="Brannstrom I.O."/>
            <person name="Guillou S."/>
            <person name="Cros-Aarteil S."/>
            <person name="Calhoun S."/>
            <person name="Haridas S."/>
            <person name="Kuo A."/>
            <person name="Mondo S."/>
            <person name="Pangilinan J."/>
            <person name="Riley R."/>
            <person name="LaButti K."/>
            <person name="Andreopoulos B."/>
            <person name="Lipzen A."/>
            <person name="Chen C."/>
            <person name="Yan M."/>
            <person name="Daum C."/>
            <person name="Ng V."/>
            <person name="Clum A."/>
            <person name="Steindorff A."/>
            <person name="Ohm R.A."/>
            <person name="Martin F."/>
            <person name="Silar P."/>
            <person name="Natvig D.O."/>
            <person name="Lalanne C."/>
            <person name="Gautier V."/>
            <person name="Ament-Velasquez S.L."/>
            <person name="Kruys A."/>
            <person name="Hutchinson M.I."/>
            <person name="Powell A.J."/>
            <person name="Barry K."/>
            <person name="Miller A.N."/>
            <person name="Grigoriev I.V."/>
            <person name="Debuchy R."/>
            <person name="Gladieux P."/>
            <person name="Hiltunen Thoren M."/>
            <person name="Johannesson H."/>
        </authorList>
    </citation>
    <scope>NUCLEOTIDE SEQUENCE</scope>
    <source>
        <strain evidence="10">PSN293</strain>
    </source>
</reference>
<evidence type="ECO:0000256" key="7">
    <source>
        <dbReference type="ARBA" id="ARBA00023180"/>
    </source>
</evidence>
<evidence type="ECO:0000256" key="4">
    <source>
        <dbReference type="ARBA" id="ARBA00022989"/>
    </source>
</evidence>
<keyword evidence="6 9" id="KW-0472">Membrane</keyword>
<evidence type="ECO:0000256" key="5">
    <source>
        <dbReference type="ARBA" id="ARBA00023026"/>
    </source>
</evidence>
<sequence>MSKILHLFNPKRSGSSSINTGKYAPVFSSENDGSEASLSPSRPAKRPTICSQLVSYSLYFFATIIVFSAGLFIGQSHPGTTTCVKKLSMYSPLNDAVEYHDYNFDNKFAHKTEFRGPPTPELEETWTRLWQMGEIRIPEDKIPILNEGRPHKEFKKFPDGGYAAGVMMFHQLHCINYIRQYTWGMDYYDRHNMSRPLKSTAVGQRMHVDHCIEELRKTIMCYGDTTPMLVEILPDAPIGKKSDFDARHRCRNFDKLHGWMEEHVVNKW</sequence>
<dbReference type="InterPro" id="IPR021765">
    <property type="entry name" value="UstYa-like"/>
</dbReference>
<comment type="caution">
    <text evidence="10">The sequence shown here is derived from an EMBL/GenBank/DDBJ whole genome shotgun (WGS) entry which is preliminary data.</text>
</comment>
<dbReference type="AlphaFoldDB" id="A0AAN6YMZ6"/>
<dbReference type="EMBL" id="MU858047">
    <property type="protein sequence ID" value="KAK4219677.1"/>
    <property type="molecule type" value="Genomic_DNA"/>
</dbReference>
<evidence type="ECO:0000256" key="6">
    <source>
        <dbReference type="ARBA" id="ARBA00023136"/>
    </source>
</evidence>
<comment type="similarity">
    <text evidence="8">Belongs to the ustYa family.</text>
</comment>
<organism evidence="10 11">
    <name type="scientific">Rhypophila decipiens</name>
    <dbReference type="NCBI Taxonomy" id="261697"/>
    <lineage>
        <taxon>Eukaryota</taxon>
        <taxon>Fungi</taxon>
        <taxon>Dikarya</taxon>
        <taxon>Ascomycota</taxon>
        <taxon>Pezizomycotina</taxon>
        <taxon>Sordariomycetes</taxon>
        <taxon>Sordariomycetidae</taxon>
        <taxon>Sordariales</taxon>
        <taxon>Naviculisporaceae</taxon>
        <taxon>Rhypophila</taxon>
    </lineage>
</organism>
<evidence type="ECO:0000313" key="10">
    <source>
        <dbReference type="EMBL" id="KAK4219677.1"/>
    </source>
</evidence>
<comment type="subcellular location">
    <subcellularLocation>
        <location evidence="1">Membrane</location>
        <topology evidence="1">Single-pass membrane protein</topology>
    </subcellularLocation>
</comment>
<reference evidence="10" key="2">
    <citation type="submission" date="2023-05" db="EMBL/GenBank/DDBJ databases">
        <authorList>
            <consortium name="Lawrence Berkeley National Laboratory"/>
            <person name="Steindorff A."/>
            <person name="Hensen N."/>
            <person name="Bonometti L."/>
            <person name="Westerberg I."/>
            <person name="Brannstrom I.O."/>
            <person name="Guillou S."/>
            <person name="Cros-Aarteil S."/>
            <person name="Calhoun S."/>
            <person name="Haridas S."/>
            <person name="Kuo A."/>
            <person name="Mondo S."/>
            <person name="Pangilinan J."/>
            <person name="Riley R."/>
            <person name="Labutti K."/>
            <person name="Andreopoulos B."/>
            <person name="Lipzen A."/>
            <person name="Chen C."/>
            <person name="Yanf M."/>
            <person name="Daum C."/>
            <person name="Ng V."/>
            <person name="Clum A."/>
            <person name="Ohm R."/>
            <person name="Martin F."/>
            <person name="Silar P."/>
            <person name="Natvig D."/>
            <person name="Lalanne C."/>
            <person name="Gautier V."/>
            <person name="Ament-Velasquez S.L."/>
            <person name="Kruys A."/>
            <person name="Hutchinson M.I."/>
            <person name="Powell A.J."/>
            <person name="Barry K."/>
            <person name="Miller A.N."/>
            <person name="Grigoriev I.V."/>
            <person name="Debuchy R."/>
            <person name="Gladieux P."/>
            <person name="Thoren M.H."/>
            <person name="Johannesson H."/>
        </authorList>
    </citation>
    <scope>NUCLEOTIDE SEQUENCE</scope>
    <source>
        <strain evidence="10">PSN293</strain>
    </source>
</reference>
<keyword evidence="5" id="KW-0843">Virulence</keyword>
<feature type="transmembrane region" description="Helical" evidence="9">
    <location>
        <begin position="53"/>
        <end position="73"/>
    </location>
</feature>
<evidence type="ECO:0008006" key="12">
    <source>
        <dbReference type="Google" id="ProtNLM"/>
    </source>
</evidence>
<gene>
    <name evidence="10" type="ORF">QBC37DRAFT_382430</name>
</gene>
<dbReference type="PANTHER" id="PTHR33365:SF4">
    <property type="entry name" value="CYCLOCHLOROTINE BIOSYNTHESIS PROTEIN O"/>
    <property type="match status" value="1"/>
</dbReference>
<evidence type="ECO:0000256" key="2">
    <source>
        <dbReference type="ARBA" id="ARBA00004685"/>
    </source>
</evidence>
<keyword evidence="11" id="KW-1185">Reference proteome</keyword>
<evidence type="ECO:0000313" key="11">
    <source>
        <dbReference type="Proteomes" id="UP001301769"/>
    </source>
</evidence>
<keyword evidence="4 9" id="KW-1133">Transmembrane helix</keyword>
<dbReference type="GO" id="GO:0043386">
    <property type="term" value="P:mycotoxin biosynthetic process"/>
    <property type="evidence" value="ECO:0007669"/>
    <property type="project" value="InterPro"/>
</dbReference>
<proteinExistence type="inferred from homology"/>
<evidence type="ECO:0000256" key="8">
    <source>
        <dbReference type="ARBA" id="ARBA00035112"/>
    </source>
</evidence>
<accession>A0AAN6YMZ6</accession>
<keyword evidence="3 9" id="KW-0812">Transmembrane</keyword>
<evidence type="ECO:0000256" key="3">
    <source>
        <dbReference type="ARBA" id="ARBA00022692"/>
    </source>
</evidence>
<keyword evidence="7" id="KW-0325">Glycoprotein</keyword>
<dbReference type="Pfam" id="PF11807">
    <property type="entry name" value="UstYa"/>
    <property type="match status" value="1"/>
</dbReference>
<protein>
    <recommendedName>
        <fullName evidence="12">Cyclochlorotine biosynthesis protein O</fullName>
    </recommendedName>
</protein>
<name>A0AAN6YMZ6_9PEZI</name>
<evidence type="ECO:0000256" key="1">
    <source>
        <dbReference type="ARBA" id="ARBA00004167"/>
    </source>
</evidence>
<comment type="pathway">
    <text evidence="2">Mycotoxin biosynthesis.</text>
</comment>